<feature type="transmembrane region" description="Helical" evidence="1">
    <location>
        <begin position="63"/>
        <end position="82"/>
    </location>
</feature>
<keyword evidence="2" id="KW-0732">Signal</keyword>
<organism evidence="3 4">
    <name type="scientific">Linnemannia elongata AG-77</name>
    <dbReference type="NCBI Taxonomy" id="1314771"/>
    <lineage>
        <taxon>Eukaryota</taxon>
        <taxon>Fungi</taxon>
        <taxon>Fungi incertae sedis</taxon>
        <taxon>Mucoromycota</taxon>
        <taxon>Mortierellomycotina</taxon>
        <taxon>Mortierellomycetes</taxon>
        <taxon>Mortierellales</taxon>
        <taxon>Mortierellaceae</taxon>
        <taxon>Linnemannia</taxon>
    </lineage>
</organism>
<feature type="signal peptide" evidence="2">
    <location>
        <begin position="1"/>
        <end position="15"/>
    </location>
</feature>
<gene>
    <name evidence="3" type="ORF">K457DRAFT_333234</name>
</gene>
<evidence type="ECO:0000313" key="3">
    <source>
        <dbReference type="EMBL" id="OAQ22380.1"/>
    </source>
</evidence>
<name>A0A197JB96_9FUNG</name>
<evidence type="ECO:0000313" key="4">
    <source>
        <dbReference type="Proteomes" id="UP000078512"/>
    </source>
</evidence>
<sequence>MFLLLLQSSLLIVDGREPIGTAGCRCGNVSSGFINRLLRDRVIRGDRLCKDPSSLELFKHSRINLYLFFFFIPFLFLSYSFLIPFSFLSFSLLGLAVNVPCNGCAAHRCFVSYFGWA</sequence>
<evidence type="ECO:0000256" key="2">
    <source>
        <dbReference type="SAM" id="SignalP"/>
    </source>
</evidence>
<keyword evidence="4" id="KW-1185">Reference proteome</keyword>
<feature type="chain" id="PRO_5012926970" evidence="2">
    <location>
        <begin position="16"/>
        <end position="117"/>
    </location>
</feature>
<reference evidence="3 4" key="1">
    <citation type="submission" date="2016-05" db="EMBL/GenBank/DDBJ databases">
        <title>Genome sequencing reveals origins of a unique bacterial endosymbiosis in the earliest lineages of terrestrial Fungi.</title>
        <authorList>
            <consortium name="DOE Joint Genome Institute"/>
            <person name="Uehling J."/>
            <person name="Gryganskyi A."/>
            <person name="Hameed K."/>
            <person name="Tschaplinski T."/>
            <person name="Misztal P."/>
            <person name="Wu S."/>
            <person name="Desiro A."/>
            <person name="Vande Pol N."/>
            <person name="Du Z.-Y."/>
            <person name="Zienkiewicz A."/>
            <person name="Zienkiewicz K."/>
            <person name="Morin E."/>
            <person name="Tisserant E."/>
            <person name="Splivallo R."/>
            <person name="Hainaut M."/>
            <person name="Henrissat B."/>
            <person name="Ohm R."/>
            <person name="Kuo A."/>
            <person name="Yan J."/>
            <person name="Lipzen A."/>
            <person name="Nolan M."/>
            <person name="Labutti K."/>
            <person name="Barry K."/>
            <person name="Goldstein A."/>
            <person name="Labbe J."/>
            <person name="Schadt C."/>
            <person name="Tuskan G."/>
            <person name="Grigoriev I."/>
            <person name="Martin F."/>
            <person name="Vilgalys R."/>
            <person name="Bonito G."/>
        </authorList>
    </citation>
    <scope>NUCLEOTIDE SEQUENCE [LARGE SCALE GENOMIC DNA]</scope>
    <source>
        <strain evidence="3 4">AG-77</strain>
    </source>
</reference>
<accession>A0A197JB96</accession>
<proteinExistence type="predicted"/>
<keyword evidence="1" id="KW-0472">Membrane</keyword>
<dbReference type="EMBL" id="KV442171">
    <property type="protein sequence ID" value="OAQ22380.1"/>
    <property type="molecule type" value="Genomic_DNA"/>
</dbReference>
<evidence type="ECO:0000256" key="1">
    <source>
        <dbReference type="SAM" id="Phobius"/>
    </source>
</evidence>
<keyword evidence="1" id="KW-1133">Transmembrane helix</keyword>
<dbReference type="AlphaFoldDB" id="A0A197JB96"/>
<protein>
    <submittedName>
        <fullName evidence="3">Uncharacterized protein</fullName>
    </submittedName>
</protein>
<dbReference type="Proteomes" id="UP000078512">
    <property type="component" value="Unassembled WGS sequence"/>
</dbReference>
<keyword evidence="1" id="KW-0812">Transmembrane</keyword>